<dbReference type="AlphaFoldDB" id="A0A078KPW8"/>
<dbReference type="InterPro" id="IPR000979">
    <property type="entry name" value="Phosphodiesterase_MJ0936/Vps29"/>
</dbReference>
<dbReference type="STRING" id="29343.CCDG5_1467"/>
<organism evidence="4 5">
    <name type="scientific">[Clostridium] cellulosi</name>
    <dbReference type="NCBI Taxonomy" id="29343"/>
    <lineage>
        <taxon>Bacteria</taxon>
        <taxon>Bacillati</taxon>
        <taxon>Bacillota</taxon>
        <taxon>Clostridia</taxon>
        <taxon>Eubacteriales</taxon>
        <taxon>Oscillospiraceae</taxon>
        <taxon>Oscillospiraceae incertae sedis</taxon>
    </lineage>
</organism>
<dbReference type="Proteomes" id="UP000032431">
    <property type="component" value="Chromosome I"/>
</dbReference>
<dbReference type="KEGG" id="ccel:CCDG5_1467"/>
<dbReference type="HOGENOM" id="CLU_063749_2_1_9"/>
<dbReference type="InterPro" id="IPR029052">
    <property type="entry name" value="Metallo-depent_PP-like"/>
</dbReference>
<comment type="similarity">
    <text evidence="1 2">Belongs to the metallophosphoesterase superfamily. YfcE family.</text>
</comment>
<evidence type="ECO:0000313" key="5">
    <source>
        <dbReference type="Proteomes" id="UP000032431"/>
    </source>
</evidence>
<dbReference type="SUPFAM" id="SSF56300">
    <property type="entry name" value="Metallo-dependent phosphatases"/>
    <property type="match status" value="1"/>
</dbReference>
<dbReference type="EMBL" id="LM995447">
    <property type="protein sequence ID" value="CDZ24577.1"/>
    <property type="molecule type" value="Genomic_DNA"/>
</dbReference>
<evidence type="ECO:0000259" key="3">
    <source>
        <dbReference type="Pfam" id="PF12850"/>
    </source>
</evidence>
<evidence type="ECO:0000313" key="4">
    <source>
        <dbReference type="EMBL" id="CDZ24577.1"/>
    </source>
</evidence>
<gene>
    <name evidence="4" type="ORF">CCDG5_1467</name>
</gene>
<dbReference type="NCBIfam" id="TIGR00040">
    <property type="entry name" value="yfcE"/>
    <property type="match status" value="1"/>
</dbReference>
<reference evidence="5" key="1">
    <citation type="submission" date="2014-07" db="EMBL/GenBank/DDBJ databases">
        <authorList>
            <person name="Wibberg D."/>
        </authorList>
    </citation>
    <scope>NUCLEOTIDE SEQUENCE [LARGE SCALE GENOMIC DNA]</scope>
    <source>
        <strain evidence="5">DG5</strain>
    </source>
</reference>
<accession>A0A078KPW8</accession>
<sequence length="171" mass="19023">MNDKKRKGTDRIVRIVVISDTHGNISNFERAIFQQPKADLFIHLGDHESDVDDIRLYLRGRNILSVSGNCDFGSQLPDVGETVVSGKRIFYTHGHRYHVKFGIDGVINEARRREADIVLFGHTHIPVATYEKGLYIMNPGSLGHPRGGSPTYGIIDITNAGVVLNIVEVES</sequence>
<keyword evidence="2" id="KW-0479">Metal-binding</keyword>
<dbReference type="EC" id="3.1.4.-" evidence="2"/>
<comment type="cofactor">
    <cofactor evidence="2">
        <name>a divalent metal cation</name>
        <dbReference type="ChEBI" id="CHEBI:60240"/>
    </cofactor>
</comment>
<dbReference type="Pfam" id="PF12850">
    <property type="entry name" value="Metallophos_2"/>
    <property type="match status" value="1"/>
</dbReference>
<feature type="domain" description="Calcineurin-like phosphoesterase" evidence="3">
    <location>
        <begin position="14"/>
        <end position="159"/>
    </location>
</feature>
<evidence type="ECO:0000256" key="2">
    <source>
        <dbReference type="RuleBase" id="RU362039"/>
    </source>
</evidence>
<dbReference type="PATRIC" id="fig|29343.3.peg.1545"/>
<dbReference type="PANTHER" id="PTHR11124">
    <property type="entry name" value="VACUOLAR SORTING PROTEIN VPS29"/>
    <property type="match status" value="1"/>
</dbReference>
<dbReference type="InterPro" id="IPR024654">
    <property type="entry name" value="Calcineurin-like_PHP_lpxH"/>
</dbReference>
<keyword evidence="5" id="KW-1185">Reference proteome</keyword>
<dbReference type="GO" id="GO:0046872">
    <property type="term" value="F:metal ion binding"/>
    <property type="evidence" value="ECO:0007669"/>
    <property type="project" value="UniProtKB-KW"/>
</dbReference>
<dbReference type="GO" id="GO:0016787">
    <property type="term" value="F:hydrolase activity"/>
    <property type="evidence" value="ECO:0007669"/>
    <property type="project" value="UniProtKB-UniRule"/>
</dbReference>
<dbReference type="CDD" id="cd00841">
    <property type="entry name" value="MPP_YfcE"/>
    <property type="match status" value="1"/>
</dbReference>
<name>A0A078KPW8_9FIRM</name>
<evidence type="ECO:0000256" key="1">
    <source>
        <dbReference type="ARBA" id="ARBA00008950"/>
    </source>
</evidence>
<proteinExistence type="inferred from homology"/>
<protein>
    <recommendedName>
        <fullName evidence="2">Phosphoesterase</fullName>
        <ecNumber evidence="2">3.1.4.-</ecNumber>
    </recommendedName>
</protein>
<dbReference type="InterPro" id="IPR041802">
    <property type="entry name" value="MPP_YfcE"/>
</dbReference>
<dbReference type="Gene3D" id="3.60.21.10">
    <property type="match status" value="1"/>
</dbReference>